<dbReference type="PANTHER" id="PTHR13019">
    <property type="entry name" value="GOLGI APPARATUS MEMBRANE PROTEIN TVP23"/>
    <property type="match status" value="1"/>
</dbReference>
<evidence type="ECO:0000256" key="2">
    <source>
        <dbReference type="ARBA" id="ARBA00005467"/>
    </source>
</evidence>
<evidence type="ECO:0000256" key="1">
    <source>
        <dbReference type="ARBA" id="ARBA00004141"/>
    </source>
</evidence>
<keyword evidence="4 6" id="KW-1133">Transmembrane helix</keyword>
<name>A0AAV9I4M5_9RHOD</name>
<sequence>MEQETTLPVSTFQVEEPESNNNSFAVAQLFSKSSHPTALFFQVAFKLVSVLVYLLLGLFTSSFIIQFVVTVTLVSFDFWTVKNITGRLLVGLRWWNEVQEDGSTRWRFESKEDPTYKPNKVDSRVFWWSMYLTPLLWVVLGIVCILKFHITWLVAVIIALTLSGANLVGFIKCDRESKQRLSAFVNNQSMFRSVTKLFM</sequence>
<dbReference type="GO" id="GO:0016192">
    <property type="term" value="P:vesicle-mediated transport"/>
    <property type="evidence" value="ECO:0007669"/>
    <property type="project" value="TreeGrafter"/>
</dbReference>
<feature type="transmembrane region" description="Helical" evidence="6">
    <location>
        <begin position="152"/>
        <end position="171"/>
    </location>
</feature>
<comment type="caution">
    <text evidence="7">The sequence shown here is derived from an EMBL/GenBank/DDBJ whole genome shotgun (WGS) entry which is preliminary data.</text>
</comment>
<comment type="subcellular location">
    <subcellularLocation>
        <location evidence="1 6">Membrane</location>
        <topology evidence="1 6">Multi-pass membrane protein</topology>
    </subcellularLocation>
</comment>
<evidence type="ECO:0000256" key="4">
    <source>
        <dbReference type="ARBA" id="ARBA00022989"/>
    </source>
</evidence>
<evidence type="ECO:0000313" key="8">
    <source>
        <dbReference type="Proteomes" id="UP001300502"/>
    </source>
</evidence>
<evidence type="ECO:0000256" key="6">
    <source>
        <dbReference type="RuleBase" id="RU361206"/>
    </source>
</evidence>
<feature type="transmembrane region" description="Helical" evidence="6">
    <location>
        <begin position="125"/>
        <end position="146"/>
    </location>
</feature>
<accession>A0AAV9I4M5</accession>
<evidence type="ECO:0000256" key="3">
    <source>
        <dbReference type="ARBA" id="ARBA00022692"/>
    </source>
</evidence>
<protein>
    <recommendedName>
        <fullName evidence="6">Golgi apparatus membrane protein TVP23 homolog</fullName>
    </recommendedName>
</protein>
<keyword evidence="8" id="KW-1185">Reference proteome</keyword>
<dbReference type="Pfam" id="PF05832">
    <property type="entry name" value="DUF846"/>
    <property type="match status" value="1"/>
</dbReference>
<dbReference type="InterPro" id="IPR008564">
    <property type="entry name" value="TVP23-like"/>
</dbReference>
<gene>
    <name evidence="7" type="ORF">GAYE_HPESCF16G0202</name>
</gene>
<dbReference type="Proteomes" id="UP001300502">
    <property type="component" value="Unassembled WGS sequence"/>
</dbReference>
<dbReference type="EMBL" id="JANCYU010000003">
    <property type="protein sequence ID" value="KAK4522322.1"/>
    <property type="molecule type" value="Genomic_DNA"/>
</dbReference>
<evidence type="ECO:0000313" key="7">
    <source>
        <dbReference type="EMBL" id="KAK4522322.1"/>
    </source>
</evidence>
<dbReference type="PANTHER" id="PTHR13019:SF7">
    <property type="entry name" value="GOLGI APPARATUS MEMBRANE PROTEIN TVP23"/>
    <property type="match status" value="1"/>
</dbReference>
<reference evidence="7 8" key="1">
    <citation type="submission" date="2022-07" db="EMBL/GenBank/DDBJ databases">
        <title>Genome-wide signatures of adaptation to extreme environments.</title>
        <authorList>
            <person name="Cho C.H."/>
            <person name="Yoon H.S."/>
        </authorList>
    </citation>
    <scope>NUCLEOTIDE SEQUENCE [LARGE SCALE GENOMIC DNA]</scope>
    <source>
        <strain evidence="7 8">108.79 E11</strain>
    </source>
</reference>
<organism evidence="7 8">
    <name type="scientific">Galdieria yellowstonensis</name>
    <dbReference type="NCBI Taxonomy" id="3028027"/>
    <lineage>
        <taxon>Eukaryota</taxon>
        <taxon>Rhodophyta</taxon>
        <taxon>Bangiophyceae</taxon>
        <taxon>Galdieriales</taxon>
        <taxon>Galdieriaceae</taxon>
        <taxon>Galdieria</taxon>
    </lineage>
</organism>
<comment type="similarity">
    <text evidence="2 6">Belongs to the TVP23 family.</text>
</comment>
<evidence type="ECO:0000256" key="5">
    <source>
        <dbReference type="ARBA" id="ARBA00023136"/>
    </source>
</evidence>
<keyword evidence="3 6" id="KW-0812">Transmembrane</keyword>
<dbReference type="GO" id="GO:0009306">
    <property type="term" value="P:protein secretion"/>
    <property type="evidence" value="ECO:0007669"/>
    <property type="project" value="TreeGrafter"/>
</dbReference>
<keyword evidence="5 6" id="KW-0472">Membrane</keyword>
<dbReference type="GO" id="GO:0000139">
    <property type="term" value="C:Golgi membrane"/>
    <property type="evidence" value="ECO:0007669"/>
    <property type="project" value="TreeGrafter"/>
</dbReference>
<proteinExistence type="inferred from homology"/>
<dbReference type="AlphaFoldDB" id="A0AAV9I4M5"/>